<proteinExistence type="predicted"/>
<reference evidence="2" key="1">
    <citation type="submission" date="2022-11" db="UniProtKB">
        <authorList>
            <consortium name="WormBaseParasite"/>
        </authorList>
    </citation>
    <scope>IDENTIFICATION</scope>
</reference>
<keyword evidence="1" id="KW-1185">Reference proteome</keyword>
<evidence type="ECO:0000313" key="1">
    <source>
        <dbReference type="Proteomes" id="UP000887565"/>
    </source>
</evidence>
<organism evidence="1 2">
    <name type="scientific">Romanomermis culicivorax</name>
    <name type="common">Nematode worm</name>
    <dbReference type="NCBI Taxonomy" id="13658"/>
    <lineage>
        <taxon>Eukaryota</taxon>
        <taxon>Metazoa</taxon>
        <taxon>Ecdysozoa</taxon>
        <taxon>Nematoda</taxon>
        <taxon>Enoplea</taxon>
        <taxon>Dorylaimia</taxon>
        <taxon>Mermithida</taxon>
        <taxon>Mermithoidea</taxon>
        <taxon>Mermithidae</taxon>
        <taxon>Romanomermis</taxon>
    </lineage>
</organism>
<name>A0A915HI22_ROMCU</name>
<protein>
    <submittedName>
        <fullName evidence="2">Uncharacterized protein</fullName>
    </submittedName>
</protein>
<accession>A0A915HI22</accession>
<evidence type="ECO:0000313" key="2">
    <source>
        <dbReference type="WBParaSite" id="nRc.2.0.1.t01245-RA"/>
    </source>
</evidence>
<sequence>MNLFMAKHCFSSNRTIRLSSRFHNAYFVKEYFASSKYTLRAQKSTGRFHQRDLRPCYTSPAGAGLLRRSAKGRRRLQVFAAILHPVTNLTDS</sequence>
<dbReference type="AlphaFoldDB" id="A0A915HI22"/>
<dbReference type="WBParaSite" id="nRc.2.0.1.t01245-RA">
    <property type="protein sequence ID" value="nRc.2.0.1.t01245-RA"/>
    <property type="gene ID" value="nRc.2.0.1.g01245"/>
</dbReference>
<dbReference type="Proteomes" id="UP000887565">
    <property type="component" value="Unplaced"/>
</dbReference>